<dbReference type="Gene3D" id="3.30.70.270">
    <property type="match status" value="1"/>
</dbReference>
<dbReference type="PANTHER" id="PTHR24559">
    <property type="entry name" value="TRANSPOSON TY3-I GAG-POL POLYPROTEIN"/>
    <property type="match status" value="1"/>
</dbReference>
<proteinExistence type="predicted"/>
<sequence length="206" mass="24109">MVGRPIPHRQRSSSIQKSCIETTQEFRYNAQLRQYSPRELKAIDEFVDKNLARGYIEKSTAKCSSPLLLVPKKGTDELRVCVDFRKLNAITKKRVHAPLPTAAYRNRIAQARWYSKYDIEEAFYHLRIRKEDRPKTTFRCHRGTFQFVVMPFGLTNAPAEFQIYIENILWELLGKHVTIHLDDILLFTDDLKTQTRHICSNLPATQ</sequence>
<dbReference type="Pfam" id="PF00078">
    <property type="entry name" value="RVT_1"/>
    <property type="match status" value="1"/>
</dbReference>
<comment type="caution">
    <text evidence="2">The sequence shown here is derived from an EMBL/GenBank/DDBJ whole genome shotgun (WGS) entry which is preliminary data.</text>
</comment>
<accession>A0A0F4Z6Q5</accession>
<evidence type="ECO:0000259" key="1">
    <source>
        <dbReference type="PROSITE" id="PS50878"/>
    </source>
</evidence>
<dbReference type="Gene3D" id="3.10.10.10">
    <property type="entry name" value="HIV Type 1 Reverse Transcriptase, subunit A, domain 1"/>
    <property type="match status" value="1"/>
</dbReference>
<dbReference type="PROSITE" id="PS50878">
    <property type="entry name" value="RT_POL"/>
    <property type="match status" value="1"/>
</dbReference>
<organism evidence="2 3">
    <name type="scientific">Rasamsonia emersonii (strain ATCC 16479 / CBS 393.64 / IMI 116815)</name>
    <dbReference type="NCBI Taxonomy" id="1408163"/>
    <lineage>
        <taxon>Eukaryota</taxon>
        <taxon>Fungi</taxon>
        <taxon>Dikarya</taxon>
        <taxon>Ascomycota</taxon>
        <taxon>Pezizomycotina</taxon>
        <taxon>Eurotiomycetes</taxon>
        <taxon>Eurotiomycetidae</taxon>
        <taxon>Eurotiales</taxon>
        <taxon>Trichocomaceae</taxon>
        <taxon>Rasamsonia</taxon>
    </lineage>
</organism>
<dbReference type="CDD" id="cd01647">
    <property type="entry name" value="RT_LTR"/>
    <property type="match status" value="1"/>
</dbReference>
<protein>
    <recommendedName>
        <fullName evidence="1">Reverse transcriptase domain-containing protein</fullName>
    </recommendedName>
</protein>
<dbReference type="RefSeq" id="XP_013332175.1">
    <property type="nucleotide sequence ID" value="XM_013476721.1"/>
</dbReference>
<dbReference type="SUPFAM" id="SSF56672">
    <property type="entry name" value="DNA/RNA polymerases"/>
    <property type="match status" value="1"/>
</dbReference>
<dbReference type="AlphaFoldDB" id="A0A0F4Z6Q5"/>
<evidence type="ECO:0000313" key="3">
    <source>
        <dbReference type="Proteomes" id="UP000053958"/>
    </source>
</evidence>
<dbReference type="InterPro" id="IPR053134">
    <property type="entry name" value="RNA-dir_DNA_polymerase"/>
</dbReference>
<dbReference type="InterPro" id="IPR043502">
    <property type="entry name" value="DNA/RNA_pol_sf"/>
</dbReference>
<dbReference type="PANTHER" id="PTHR24559:SF451">
    <property type="entry name" value="REVERSE TRANSCRIPTASE"/>
    <property type="match status" value="1"/>
</dbReference>
<gene>
    <name evidence="2" type="ORF">T310_0443</name>
</gene>
<dbReference type="InterPro" id="IPR000477">
    <property type="entry name" value="RT_dom"/>
</dbReference>
<name>A0A0F4Z6Q5_RASE3</name>
<dbReference type="InterPro" id="IPR043128">
    <property type="entry name" value="Rev_trsase/Diguanyl_cyclase"/>
</dbReference>
<dbReference type="OrthoDB" id="5428705at2759"/>
<dbReference type="STRING" id="1408163.A0A0F4Z6Q5"/>
<feature type="domain" description="Reverse transcriptase" evidence="1">
    <location>
        <begin position="51"/>
        <end position="206"/>
    </location>
</feature>
<keyword evidence="3" id="KW-1185">Reference proteome</keyword>
<dbReference type="Proteomes" id="UP000053958">
    <property type="component" value="Unassembled WGS sequence"/>
</dbReference>
<dbReference type="EMBL" id="LASV01000018">
    <property type="protein sequence ID" value="KKA25563.1"/>
    <property type="molecule type" value="Genomic_DNA"/>
</dbReference>
<evidence type="ECO:0000313" key="2">
    <source>
        <dbReference type="EMBL" id="KKA25563.1"/>
    </source>
</evidence>
<dbReference type="GeneID" id="25312497"/>
<reference evidence="2 3" key="1">
    <citation type="submission" date="2015-04" db="EMBL/GenBank/DDBJ databases">
        <authorList>
            <person name="Heijne W.H."/>
            <person name="Fedorova N.D."/>
            <person name="Nierman W.C."/>
            <person name="Vollebregt A.W."/>
            <person name="Zhao Z."/>
            <person name="Wu L."/>
            <person name="Kumar M."/>
            <person name="Stam H."/>
            <person name="van den Berg M.A."/>
            <person name="Pel H.J."/>
        </authorList>
    </citation>
    <scope>NUCLEOTIDE SEQUENCE [LARGE SCALE GENOMIC DNA]</scope>
    <source>
        <strain evidence="2 3">CBS 393.64</strain>
    </source>
</reference>